<accession>A0A4T0QVS6</accession>
<organism evidence="13 18">
    <name type="scientific">Wallemia mellicola</name>
    <dbReference type="NCBI Taxonomy" id="1708541"/>
    <lineage>
        <taxon>Eukaryota</taxon>
        <taxon>Fungi</taxon>
        <taxon>Dikarya</taxon>
        <taxon>Basidiomycota</taxon>
        <taxon>Wallemiomycotina</taxon>
        <taxon>Wallemiomycetes</taxon>
        <taxon>Wallemiales</taxon>
        <taxon>Wallemiaceae</taxon>
        <taxon>Wallemia</taxon>
    </lineage>
</organism>
<evidence type="ECO:0000313" key="22">
    <source>
        <dbReference type="Proteomes" id="UP000310708"/>
    </source>
</evidence>
<dbReference type="GO" id="GO:0046982">
    <property type="term" value="F:protein heterodimerization activity"/>
    <property type="evidence" value="ECO:0007669"/>
    <property type="project" value="InterPro"/>
</dbReference>
<evidence type="ECO:0000256" key="6">
    <source>
        <dbReference type="ARBA" id="ARBA00023242"/>
    </source>
</evidence>
<dbReference type="Proteomes" id="UP000305362">
    <property type="component" value="Unassembled WGS sequence"/>
</dbReference>
<evidence type="ECO:0000256" key="4">
    <source>
        <dbReference type="ARBA" id="ARBA00023015"/>
    </source>
</evidence>
<evidence type="ECO:0000256" key="2">
    <source>
        <dbReference type="ARBA" id="ARBA00006178"/>
    </source>
</evidence>
<evidence type="ECO:0000313" key="13">
    <source>
        <dbReference type="EMBL" id="TIC29262.1"/>
    </source>
</evidence>
<evidence type="ECO:0000313" key="11">
    <source>
        <dbReference type="EMBL" id="TIB80303.1"/>
    </source>
</evidence>
<evidence type="ECO:0000313" key="12">
    <source>
        <dbReference type="EMBL" id="TIB99292.1"/>
    </source>
</evidence>
<evidence type="ECO:0000256" key="1">
    <source>
        <dbReference type="ARBA" id="ARBA00004123"/>
    </source>
</evidence>
<dbReference type="GO" id="GO:0016251">
    <property type="term" value="F:RNA polymerase II general transcription initiation factor activity"/>
    <property type="evidence" value="ECO:0007669"/>
    <property type="project" value="TreeGrafter"/>
</dbReference>
<dbReference type="CDD" id="cd08045">
    <property type="entry name" value="HFD_TAF4"/>
    <property type="match status" value="1"/>
</dbReference>
<evidence type="ECO:0000256" key="8">
    <source>
        <dbReference type="ARBA" id="ARBA00031747"/>
    </source>
</evidence>
<dbReference type="PANTHER" id="PTHR15138">
    <property type="entry name" value="TRANSCRIPTION INITIATION FACTOR TFIID SUBUNIT 4"/>
    <property type="match status" value="1"/>
</dbReference>
<dbReference type="Proteomes" id="UP000307169">
    <property type="component" value="Unassembled WGS sequence"/>
</dbReference>
<name>A0A4T0QVS6_9BASI</name>
<feature type="region of interest" description="Disordered" evidence="9">
    <location>
        <begin position="171"/>
        <end position="218"/>
    </location>
</feature>
<feature type="compositionally biased region" description="Polar residues" evidence="9">
    <location>
        <begin position="234"/>
        <end position="267"/>
    </location>
</feature>
<evidence type="ECO:0000313" key="14">
    <source>
        <dbReference type="EMBL" id="TIC58399.1"/>
    </source>
</evidence>
<dbReference type="EMBL" id="SPRV01000092">
    <property type="protein sequence ID" value="TIC58399.1"/>
    <property type="molecule type" value="Genomic_DNA"/>
</dbReference>
<feature type="region of interest" description="Disordered" evidence="9">
    <location>
        <begin position="234"/>
        <end position="280"/>
    </location>
</feature>
<dbReference type="EMBL" id="SPRX01000035">
    <property type="protein sequence ID" value="TIC64342.1"/>
    <property type="molecule type" value="Genomic_DNA"/>
</dbReference>
<keyword evidence="5" id="KW-0804">Transcription</keyword>
<evidence type="ECO:0000256" key="5">
    <source>
        <dbReference type="ARBA" id="ARBA00023163"/>
    </source>
</evidence>
<dbReference type="EMBL" id="SPRO01000029">
    <property type="protein sequence ID" value="TIC29262.1"/>
    <property type="molecule type" value="Genomic_DNA"/>
</dbReference>
<evidence type="ECO:0000256" key="9">
    <source>
        <dbReference type="SAM" id="MobiDB-lite"/>
    </source>
</evidence>
<evidence type="ECO:0000313" key="20">
    <source>
        <dbReference type="Proteomes" id="UP000309601"/>
    </source>
</evidence>
<evidence type="ECO:0000313" key="16">
    <source>
        <dbReference type="EMBL" id="TIC65540.1"/>
    </source>
</evidence>
<keyword evidence="4" id="KW-0805">Transcription regulation</keyword>
<evidence type="ECO:0000256" key="7">
    <source>
        <dbReference type="ARBA" id="ARBA00025346"/>
    </source>
</evidence>
<feature type="compositionally biased region" description="Basic and acidic residues" evidence="9">
    <location>
        <begin position="205"/>
        <end position="214"/>
    </location>
</feature>
<sequence length="320" mass="35946">MSNNPAESQKGTDVRSLIDAVGNAGVDIEAEHEAILQSNDILQSRYANSIRQQRAHTQDFLNNAILRDKIRAAAAPHQLQRVDEDCLQFLALATQARLRHLVELMIQANYHRCSSSHIVEPTTLPNGTPLYSQEIRTDVDKQLQALEKIEREQETKARRQRVERITQEREQMHLIQSQQQQQQFLEEDDQKKKKRKKDLSTAKNMSDDVQKKLSDQTALRSAGLAPKYSWLTGTSASSTPKGSSNLPKPKFQPQQSNLSIKSSQQKTLGPPPHDAHLGHGNININDALFALEREKGMGAGRGSGQMTAWKKYITAVKDTD</sequence>
<dbReference type="EMBL" id="SPRH01000031">
    <property type="protein sequence ID" value="TIB99292.1"/>
    <property type="molecule type" value="Genomic_DNA"/>
</dbReference>
<dbReference type="GO" id="GO:0006367">
    <property type="term" value="P:transcription initiation at RNA polymerase II promoter"/>
    <property type="evidence" value="ECO:0007669"/>
    <property type="project" value="TreeGrafter"/>
</dbReference>
<evidence type="ECO:0000313" key="15">
    <source>
        <dbReference type="EMBL" id="TIC64342.1"/>
    </source>
</evidence>
<dbReference type="PANTHER" id="PTHR15138:SF14">
    <property type="entry name" value="TRANSCRIPTION INITIATION FACTOR TFIID SUBUNIT 4"/>
    <property type="match status" value="1"/>
</dbReference>
<proteinExistence type="inferred from homology"/>
<dbReference type="Proteomes" id="UP000310685">
    <property type="component" value="Unassembled WGS sequence"/>
</dbReference>
<evidence type="ECO:0000313" key="19">
    <source>
        <dbReference type="Proteomes" id="UP000307169"/>
    </source>
</evidence>
<gene>
    <name evidence="15" type="ORF">E3Q01_02824</name>
    <name evidence="16" type="ORF">E3Q02_02153</name>
    <name evidence="14" type="ORF">E3Q03_04298</name>
    <name evidence="13" type="ORF">E3Q10_02681</name>
    <name evidence="12" type="ORF">E3Q17_02660</name>
    <name evidence="11" type="ORF">E3Q22_02005</name>
</gene>
<dbReference type="InterPro" id="IPR007900">
    <property type="entry name" value="TAF4_C"/>
</dbReference>
<reference evidence="17 18" key="1">
    <citation type="submission" date="2019-03" db="EMBL/GenBank/DDBJ databases">
        <title>Sequencing 25 genomes of Wallemia mellicola.</title>
        <authorList>
            <person name="Gostincar C."/>
        </authorList>
    </citation>
    <scope>NUCLEOTIDE SEQUENCE [LARGE SCALE GENOMIC DNA]</scope>
    <source>
        <strain evidence="12 19">EXF-1262</strain>
        <strain evidence="16 20">EXF-1274</strain>
        <strain evidence="14 17">EXF-1277</strain>
        <strain evidence="11 21">EXF-6152</strain>
        <strain evidence="15 22">EXF-757</strain>
        <strain evidence="13 18">EXF-8738</strain>
    </source>
</reference>
<comment type="function">
    <text evidence="7">Functions as a component of the DNA-binding general transcription factor complex TFIID. Binding of TFIID to a promoter (with or without TATA element) is the initial step in pre-initiation complex (PIC) formation. TFIID plays a key role in the regulation of gene expression by RNA polymerase II through different activities such as transcription activator interaction, core promoter recognition and selectivity, TFIIA and TFIIB interaction, chromatin modification (histone acetylation by TAF1), facilitation of DNA opening and initiation of transcription.</text>
</comment>
<evidence type="ECO:0000313" key="18">
    <source>
        <dbReference type="Proteomes" id="UP000305647"/>
    </source>
</evidence>
<dbReference type="Proteomes" id="UP000305647">
    <property type="component" value="Unassembled WGS sequence"/>
</dbReference>
<protein>
    <recommendedName>
        <fullName evidence="3">Transcription initiation factor TFIID subunit 4</fullName>
    </recommendedName>
    <alternativeName>
        <fullName evidence="8">TBP-associated factor 4</fullName>
    </alternativeName>
</protein>
<dbReference type="Proteomes" id="UP000310708">
    <property type="component" value="Unassembled WGS sequence"/>
</dbReference>
<dbReference type="InterPro" id="IPR045144">
    <property type="entry name" value="TAF4"/>
</dbReference>
<dbReference type="OrthoDB" id="21060at2759"/>
<dbReference type="GO" id="GO:0003677">
    <property type="term" value="F:DNA binding"/>
    <property type="evidence" value="ECO:0007669"/>
    <property type="project" value="TreeGrafter"/>
</dbReference>
<keyword evidence="6" id="KW-0539">Nucleus</keyword>
<dbReference type="Proteomes" id="UP000309601">
    <property type="component" value="Unassembled WGS sequence"/>
</dbReference>
<comment type="similarity">
    <text evidence="2">Belongs to the TAF4 family.</text>
</comment>
<dbReference type="EMBL" id="SPRC01000017">
    <property type="protein sequence ID" value="TIB80303.1"/>
    <property type="molecule type" value="Genomic_DNA"/>
</dbReference>
<evidence type="ECO:0000313" key="21">
    <source>
        <dbReference type="Proteomes" id="UP000310685"/>
    </source>
</evidence>
<dbReference type="Pfam" id="PF05236">
    <property type="entry name" value="TAF4"/>
    <property type="match status" value="1"/>
</dbReference>
<dbReference type="GO" id="GO:0005669">
    <property type="term" value="C:transcription factor TFIID complex"/>
    <property type="evidence" value="ECO:0007669"/>
    <property type="project" value="InterPro"/>
</dbReference>
<dbReference type="Gene3D" id="1.10.20.10">
    <property type="entry name" value="Histone, subunit A"/>
    <property type="match status" value="1"/>
</dbReference>
<dbReference type="EMBL" id="SPRW01000020">
    <property type="protein sequence ID" value="TIC65540.1"/>
    <property type="molecule type" value="Genomic_DNA"/>
</dbReference>
<comment type="subcellular location">
    <subcellularLocation>
        <location evidence="1">Nucleus</location>
    </subcellularLocation>
</comment>
<feature type="domain" description="Transcription initiation factor TFIID component TAF4 C-terminal" evidence="10">
    <location>
        <begin position="19"/>
        <end position="297"/>
    </location>
</feature>
<dbReference type="AlphaFoldDB" id="A0A4T0QVS6"/>
<dbReference type="InterPro" id="IPR009072">
    <property type="entry name" value="Histone-fold"/>
</dbReference>
<comment type="caution">
    <text evidence="13">The sequence shown here is derived from an EMBL/GenBank/DDBJ whole genome shotgun (WGS) entry which is preliminary data.</text>
</comment>
<evidence type="ECO:0000313" key="17">
    <source>
        <dbReference type="Proteomes" id="UP000305362"/>
    </source>
</evidence>
<evidence type="ECO:0000256" key="3">
    <source>
        <dbReference type="ARBA" id="ARBA00017306"/>
    </source>
</evidence>
<evidence type="ECO:0000259" key="10">
    <source>
        <dbReference type="Pfam" id="PF05236"/>
    </source>
</evidence>